<dbReference type="PANTHER" id="PTHR11820">
    <property type="entry name" value="ACYLPYRUVASE"/>
    <property type="match status" value="1"/>
</dbReference>
<dbReference type="RefSeq" id="WP_232595172.1">
    <property type="nucleotide sequence ID" value="NZ_BSPD01000067.1"/>
</dbReference>
<dbReference type="Gene3D" id="3.90.850.10">
    <property type="entry name" value="Fumarylacetoacetase-like, C-terminal domain"/>
    <property type="match status" value="1"/>
</dbReference>
<dbReference type="Pfam" id="PF01557">
    <property type="entry name" value="FAA_hydrolase"/>
    <property type="match status" value="1"/>
</dbReference>
<keyword evidence="3" id="KW-0378">Hydrolase</keyword>
<dbReference type="PANTHER" id="PTHR11820:SF90">
    <property type="entry name" value="FLUTATHIONE S-TRANSFERASE"/>
    <property type="match status" value="1"/>
</dbReference>
<evidence type="ECO:0000259" key="2">
    <source>
        <dbReference type="Pfam" id="PF01557"/>
    </source>
</evidence>
<keyword evidence="1" id="KW-0479">Metal-binding</keyword>
<dbReference type="GO" id="GO:0046872">
    <property type="term" value="F:metal ion binding"/>
    <property type="evidence" value="ECO:0007669"/>
    <property type="project" value="UniProtKB-KW"/>
</dbReference>
<protein>
    <submittedName>
        <fullName evidence="3">Fumarylacetoacetate hydrolase</fullName>
    </submittedName>
</protein>
<dbReference type="Proteomes" id="UP001156870">
    <property type="component" value="Unassembled WGS sequence"/>
</dbReference>
<sequence length="233" mass="26045">MSMVFPPNPPTTLPVTGQDSRFPVRRVYCVGRNYTDHALEMNSDPKEPPFFFTKPADAVVPPNHPIYYPVKTNELHHEVELVVALERGGINLNTKEASHCIFGYAVGLDLTRRDLQRDAKDKSRPWCTAKAFDHSAVVGPISTKRDCGHKTEGDIKLSVNGEIRQHGKLEDMVWKTVDIIVELSQYFELQPGDLIFTGTPKGVGPLIPGDRLEASIDGLEKLTNKVVTGRRRM</sequence>
<proteinExistence type="predicted"/>
<organism evidence="3 4">
    <name type="scientific">Marinibactrum halimedae</name>
    <dbReference type="NCBI Taxonomy" id="1444977"/>
    <lineage>
        <taxon>Bacteria</taxon>
        <taxon>Pseudomonadati</taxon>
        <taxon>Pseudomonadota</taxon>
        <taxon>Gammaproteobacteria</taxon>
        <taxon>Cellvibrionales</taxon>
        <taxon>Cellvibrionaceae</taxon>
        <taxon>Marinibactrum</taxon>
    </lineage>
</organism>
<gene>
    <name evidence="3" type="ORF">GCM10007877_29380</name>
</gene>
<accession>A0AA37T7Q0</accession>
<dbReference type="InterPro" id="IPR036663">
    <property type="entry name" value="Fumarylacetoacetase_C_sf"/>
</dbReference>
<dbReference type="AlphaFoldDB" id="A0AA37T7Q0"/>
<dbReference type="SUPFAM" id="SSF56529">
    <property type="entry name" value="FAH"/>
    <property type="match status" value="1"/>
</dbReference>
<dbReference type="EMBL" id="BSPD01000067">
    <property type="protein sequence ID" value="GLS27219.1"/>
    <property type="molecule type" value="Genomic_DNA"/>
</dbReference>
<reference evidence="3 4" key="1">
    <citation type="journal article" date="2014" name="Int. J. Syst. Evol. Microbiol.">
        <title>Complete genome sequence of Corynebacterium casei LMG S-19264T (=DSM 44701T), isolated from a smear-ripened cheese.</title>
        <authorList>
            <consortium name="US DOE Joint Genome Institute (JGI-PGF)"/>
            <person name="Walter F."/>
            <person name="Albersmeier A."/>
            <person name="Kalinowski J."/>
            <person name="Ruckert C."/>
        </authorList>
    </citation>
    <scope>NUCLEOTIDE SEQUENCE [LARGE SCALE GENOMIC DNA]</scope>
    <source>
        <strain evidence="3 4">NBRC 110095</strain>
    </source>
</reference>
<dbReference type="InterPro" id="IPR011234">
    <property type="entry name" value="Fumarylacetoacetase-like_C"/>
</dbReference>
<name>A0AA37T7Q0_9GAMM</name>
<evidence type="ECO:0000313" key="3">
    <source>
        <dbReference type="EMBL" id="GLS27219.1"/>
    </source>
</evidence>
<feature type="domain" description="Fumarylacetoacetase-like C-terminal" evidence="2">
    <location>
        <begin position="27"/>
        <end position="227"/>
    </location>
</feature>
<comment type="caution">
    <text evidence="3">The sequence shown here is derived from an EMBL/GenBank/DDBJ whole genome shotgun (WGS) entry which is preliminary data.</text>
</comment>
<dbReference type="GO" id="GO:0018773">
    <property type="term" value="F:acetylpyruvate hydrolase activity"/>
    <property type="evidence" value="ECO:0007669"/>
    <property type="project" value="TreeGrafter"/>
</dbReference>
<evidence type="ECO:0000313" key="4">
    <source>
        <dbReference type="Proteomes" id="UP001156870"/>
    </source>
</evidence>
<evidence type="ECO:0000256" key="1">
    <source>
        <dbReference type="ARBA" id="ARBA00022723"/>
    </source>
</evidence>
<keyword evidence="4" id="KW-1185">Reference proteome</keyword>